<name>A0ABN0RHX5_9LIST</name>
<keyword evidence="8" id="KW-0472">Membrane</keyword>
<feature type="region of interest" description="Disordered" evidence="10">
    <location>
        <begin position="127"/>
        <end position="147"/>
    </location>
</feature>
<keyword evidence="7" id="KW-1133">Transmembrane helix</keyword>
<evidence type="ECO:0000256" key="3">
    <source>
        <dbReference type="ARBA" id="ARBA00022679"/>
    </source>
</evidence>
<keyword evidence="2" id="KW-0328">Glycosyltransferase</keyword>
<evidence type="ECO:0000256" key="1">
    <source>
        <dbReference type="ARBA" id="ARBA00022475"/>
    </source>
</evidence>
<proteinExistence type="predicted"/>
<keyword evidence="5" id="KW-0133">Cell shape</keyword>
<dbReference type="InterPro" id="IPR012338">
    <property type="entry name" value="Beta-lactam/transpept-like"/>
</dbReference>
<dbReference type="PANTHER" id="PTHR32282:SF32">
    <property type="entry name" value="PENICILLIN-BINDING PROTEIN 2A"/>
    <property type="match status" value="1"/>
</dbReference>
<comment type="caution">
    <text evidence="12">The sequence shown here is derived from an EMBL/GenBank/DDBJ whole genome shotgun (WGS) entry which is preliminary data.</text>
</comment>
<evidence type="ECO:0000259" key="11">
    <source>
        <dbReference type="Pfam" id="PF00905"/>
    </source>
</evidence>
<evidence type="ECO:0000256" key="2">
    <source>
        <dbReference type="ARBA" id="ARBA00022676"/>
    </source>
</evidence>
<keyword evidence="6" id="KW-0573">Peptidoglycan synthesis</keyword>
<evidence type="ECO:0000256" key="6">
    <source>
        <dbReference type="ARBA" id="ARBA00022984"/>
    </source>
</evidence>
<dbReference type="InterPro" id="IPR001460">
    <property type="entry name" value="PCN-bd_Tpept"/>
</dbReference>
<dbReference type="InterPro" id="IPR050396">
    <property type="entry name" value="Glycosyltr_51/Transpeptidase"/>
</dbReference>
<keyword evidence="3" id="KW-0808">Transferase</keyword>
<evidence type="ECO:0000256" key="10">
    <source>
        <dbReference type="SAM" id="MobiDB-lite"/>
    </source>
</evidence>
<evidence type="ECO:0000313" key="12">
    <source>
        <dbReference type="EMBL" id="EUJ33613.1"/>
    </source>
</evidence>
<keyword evidence="9" id="KW-0961">Cell wall biogenesis/degradation</keyword>
<evidence type="ECO:0000256" key="7">
    <source>
        <dbReference type="ARBA" id="ARBA00022989"/>
    </source>
</evidence>
<reference evidence="12 13" key="1">
    <citation type="journal article" date="2014" name="Int. J. Syst. Evol. Microbiol.">
        <title>Listeria floridensis sp. nov., Listeria aquatica sp. nov., Listeria cornellensis sp. nov., Listeria riparia sp. nov. and Listeria grandensis sp. nov., from agricultural and natural environments.</title>
        <authorList>
            <person name="den Bakker H.C."/>
            <person name="Warchocki S."/>
            <person name="Wright E.M."/>
            <person name="Allred A.F."/>
            <person name="Ahlstrom C."/>
            <person name="Manuel C.S."/>
            <person name="Stasiewicz M.J."/>
            <person name="Burrell A."/>
            <person name="Roof S."/>
            <person name="Strawn L."/>
            <person name="Fortes E.D."/>
            <person name="Nightingale K.K."/>
            <person name="Kephart D."/>
            <person name="Wiedmann M."/>
        </authorList>
    </citation>
    <scope>NUCLEOTIDE SEQUENCE [LARGE SCALE GENOMIC DNA]</scope>
    <source>
        <strain evidence="12 13">FSL S10-1187</strain>
    </source>
</reference>
<organism evidence="12 13">
    <name type="scientific">Listeria floridensis FSL S10-1187</name>
    <dbReference type="NCBI Taxonomy" id="1265817"/>
    <lineage>
        <taxon>Bacteria</taxon>
        <taxon>Bacillati</taxon>
        <taxon>Bacillota</taxon>
        <taxon>Bacilli</taxon>
        <taxon>Bacillales</taxon>
        <taxon>Listeriaceae</taxon>
        <taxon>Listeria</taxon>
    </lineage>
</organism>
<evidence type="ECO:0000256" key="4">
    <source>
        <dbReference type="ARBA" id="ARBA00022692"/>
    </source>
</evidence>
<dbReference type="Pfam" id="PF00905">
    <property type="entry name" value="Transpeptidase"/>
    <property type="match status" value="1"/>
</dbReference>
<evidence type="ECO:0000256" key="8">
    <source>
        <dbReference type="ARBA" id="ARBA00023136"/>
    </source>
</evidence>
<dbReference type="EMBL" id="AODF01000001">
    <property type="protein sequence ID" value="EUJ33613.1"/>
    <property type="molecule type" value="Genomic_DNA"/>
</dbReference>
<dbReference type="Gene3D" id="3.40.710.10">
    <property type="entry name" value="DD-peptidase/beta-lactamase superfamily"/>
    <property type="match status" value="1"/>
</dbReference>
<keyword evidence="1" id="KW-1003">Cell membrane</keyword>
<gene>
    <name evidence="12" type="ORF">MFLO_00125</name>
</gene>
<keyword evidence="13" id="KW-1185">Reference proteome</keyword>
<feature type="domain" description="Penicillin-binding protein transpeptidase" evidence="11">
    <location>
        <begin position="4"/>
        <end position="96"/>
    </location>
</feature>
<evidence type="ECO:0000256" key="5">
    <source>
        <dbReference type="ARBA" id="ARBA00022960"/>
    </source>
</evidence>
<protein>
    <submittedName>
        <fullName evidence="12">Penicillin-binding protein</fullName>
    </submittedName>
</protein>
<dbReference type="Proteomes" id="UP000019249">
    <property type="component" value="Unassembled WGS sequence"/>
</dbReference>
<keyword evidence="4" id="KW-0812">Transmembrane</keyword>
<accession>A0ABN0RHX5</accession>
<evidence type="ECO:0000256" key="9">
    <source>
        <dbReference type="ARBA" id="ARBA00023316"/>
    </source>
</evidence>
<dbReference type="PANTHER" id="PTHR32282">
    <property type="entry name" value="BINDING PROTEIN TRANSPEPTIDASE, PUTATIVE-RELATED"/>
    <property type="match status" value="1"/>
</dbReference>
<evidence type="ECO:0000313" key="13">
    <source>
        <dbReference type="Proteomes" id="UP000019249"/>
    </source>
</evidence>
<dbReference type="SUPFAM" id="SSF56601">
    <property type="entry name" value="beta-lactamase/transpeptidase-like"/>
    <property type="match status" value="1"/>
</dbReference>
<sequence length="180" mass="19685">MSRKRKKIISESVSDDMTSMLLDVVNTGTGQNAAVAGYEMAGKTGSTQVPFDDKNGTKDQWFIGYTPNLVGAVWIGYDKTDESHYLTTTSSEGVANLAHYVMKSGLRYLQPEDFDTQSAAQETAAKKAEEKKQQEEQEGFWNSVKEKADEAGDTIKKGADKVVEFGGKVKDGVSGWFGSF</sequence>